<dbReference type="NCBIfam" id="NF033516">
    <property type="entry name" value="transpos_IS3"/>
    <property type="match status" value="1"/>
</dbReference>
<dbReference type="GO" id="GO:0015074">
    <property type="term" value="P:DNA integration"/>
    <property type="evidence" value="ECO:0007669"/>
    <property type="project" value="InterPro"/>
</dbReference>
<dbReference type="Proteomes" id="UP000438760">
    <property type="component" value="Unassembled WGS sequence"/>
</dbReference>
<evidence type="ECO:0000259" key="1">
    <source>
        <dbReference type="PROSITE" id="PS50994"/>
    </source>
</evidence>
<dbReference type="InterPro" id="IPR025948">
    <property type="entry name" value="HTH-like_dom"/>
</dbReference>
<reference evidence="2 3" key="1">
    <citation type="submission" date="2019-11" db="EMBL/GenBank/DDBJ databases">
        <title>Genome of Strain BIT-d1.</title>
        <authorList>
            <person name="Yang Y."/>
        </authorList>
    </citation>
    <scope>NUCLEOTIDE SEQUENCE [LARGE SCALE GENOMIC DNA]</scope>
    <source>
        <strain evidence="2 3">BIT-d1</strain>
    </source>
</reference>
<dbReference type="AlphaFoldDB" id="A0A6I3LNQ1"/>
<name>A0A6I3LNQ1_9FLAO</name>
<dbReference type="PANTHER" id="PTHR46889:SF4">
    <property type="entry name" value="TRANSPOSASE INSO FOR INSERTION SEQUENCE ELEMENT IS911B-RELATED"/>
    <property type="match status" value="1"/>
</dbReference>
<dbReference type="OrthoDB" id="9815231at2"/>
<comment type="caution">
    <text evidence="2">The sequence shown here is derived from an EMBL/GenBank/DDBJ whole genome shotgun (WGS) entry which is preliminary data.</text>
</comment>
<dbReference type="Pfam" id="PF00665">
    <property type="entry name" value="rve"/>
    <property type="match status" value="1"/>
</dbReference>
<feature type="domain" description="Integrase catalytic" evidence="1">
    <location>
        <begin position="123"/>
        <end position="287"/>
    </location>
</feature>
<dbReference type="EMBL" id="WMJX01000117">
    <property type="protein sequence ID" value="MTG99514.1"/>
    <property type="molecule type" value="Genomic_DNA"/>
</dbReference>
<dbReference type="InterPro" id="IPR001584">
    <property type="entry name" value="Integrase_cat-core"/>
</dbReference>
<dbReference type="Pfam" id="PF13333">
    <property type="entry name" value="rve_2"/>
    <property type="match status" value="1"/>
</dbReference>
<keyword evidence="3" id="KW-1185">Reference proteome</keyword>
<dbReference type="GO" id="GO:0003676">
    <property type="term" value="F:nucleic acid binding"/>
    <property type="evidence" value="ECO:0007669"/>
    <property type="project" value="InterPro"/>
</dbReference>
<dbReference type="InterPro" id="IPR012337">
    <property type="entry name" value="RNaseH-like_sf"/>
</dbReference>
<dbReference type="InterPro" id="IPR050900">
    <property type="entry name" value="Transposase_IS3/IS150/IS904"/>
</dbReference>
<gene>
    <name evidence="2" type="ORF">GJV76_15565</name>
</gene>
<dbReference type="PROSITE" id="PS50994">
    <property type="entry name" value="INTEGRASE"/>
    <property type="match status" value="1"/>
</dbReference>
<dbReference type="RefSeq" id="WP_155093492.1">
    <property type="nucleotide sequence ID" value="NZ_CP102754.1"/>
</dbReference>
<evidence type="ECO:0000313" key="3">
    <source>
        <dbReference type="Proteomes" id="UP000438760"/>
    </source>
</evidence>
<protein>
    <submittedName>
        <fullName evidence="2">IS3 family transposase</fullName>
    </submittedName>
</protein>
<accession>A0A6I3LNQ1</accession>
<proteinExistence type="predicted"/>
<dbReference type="Gene3D" id="3.30.420.10">
    <property type="entry name" value="Ribonuclease H-like superfamily/Ribonuclease H"/>
    <property type="match status" value="1"/>
</dbReference>
<sequence length="297" mass="35140">MVEYFYSKYQKSKAKLIHWVGLSESTYYFKGSGKSKGNKATLLTYHKTQGWVNEQTVVESIKELLRGDFMDCGYRMMSEYLKREGYTINHKKVYRIMKNAKLLQTRITRDHSDKKYVKHRKVKTTRPLECIEMDIKMVWIPQKGKNAYLLSVIDVHSRRILKDYFSFNIKQKQVIELLSGLFEELDYPKNVVIRSDNGSQFIAKNVREYLSLVGVSQEFTHVATPEENAHIEAYHGTLKREVFTKFEYFTFGQIEQILKKYVVFYNNKRLHGLLGKITPMEKWEKDKHLICSREKVA</sequence>
<dbReference type="InterPro" id="IPR048020">
    <property type="entry name" value="Transpos_IS3"/>
</dbReference>
<evidence type="ECO:0000313" key="2">
    <source>
        <dbReference type="EMBL" id="MTG99514.1"/>
    </source>
</evidence>
<dbReference type="SUPFAM" id="SSF53098">
    <property type="entry name" value="Ribonuclease H-like"/>
    <property type="match status" value="1"/>
</dbReference>
<dbReference type="Pfam" id="PF13276">
    <property type="entry name" value="HTH_21"/>
    <property type="match status" value="1"/>
</dbReference>
<dbReference type="PANTHER" id="PTHR46889">
    <property type="entry name" value="TRANSPOSASE INSF FOR INSERTION SEQUENCE IS3B-RELATED"/>
    <property type="match status" value="1"/>
</dbReference>
<organism evidence="2 3">
    <name type="scientific">Myroides albus</name>
    <dbReference type="NCBI Taxonomy" id="2562892"/>
    <lineage>
        <taxon>Bacteria</taxon>
        <taxon>Pseudomonadati</taxon>
        <taxon>Bacteroidota</taxon>
        <taxon>Flavobacteriia</taxon>
        <taxon>Flavobacteriales</taxon>
        <taxon>Flavobacteriaceae</taxon>
        <taxon>Myroides</taxon>
    </lineage>
</organism>
<dbReference type="InterPro" id="IPR036397">
    <property type="entry name" value="RNaseH_sf"/>
</dbReference>